<evidence type="ECO:0000313" key="11">
    <source>
        <dbReference type="EMBL" id="KHL02778.1"/>
    </source>
</evidence>
<evidence type="ECO:0000256" key="2">
    <source>
        <dbReference type="ARBA" id="ARBA00005983"/>
    </source>
</evidence>
<accession>A0A0B2AHP0</accession>
<dbReference type="OrthoDB" id="3171056at2"/>
<proteinExistence type="inferred from homology"/>
<keyword evidence="9" id="KW-0472">Membrane</keyword>
<dbReference type="SUPFAM" id="SSF111331">
    <property type="entry name" value="NAD kinase/diacylglycerol kinase-like"/>
    <property type="match status" value="1"/>
</dbReference>
<feature type="domain" description="DAGKc" evidence="10">
    <location>
        <begin position="45"/>
        <end position="175"/>
    </location>
</feature>
<keyword evidence="8" id="KW-1208">Phospholipid metabolism</keyword>
<dbReference type="GO" id="GO:0008654">
    <property type="term" value="P:phospholipid biosynthetic process"/>
    <property type="evidence" value="ECO:0007669"/>
    <property type="project" value="UniProtKB-KW"/>
</dbReference>
<dbReference type="Pfam" id="PF00781">
    <property type="entry name" value="DAGK_cat"/>
    <property type="match status" value="1"/>
</dbReference>
<dbReference type="PANTHER" id="PTHR12358">
    <property type="entry name" value="SPHINGOSINE KINASE"/>
    <property type="match status" value="1"/>
</dbReference>
<keyword evidence="6" id="KW-0067">ATP-binding</keyword>
<dbReference type="RefSeq" id="WP_043123748.1">
    <property type="nucleotide sequence ID" value="NZ_JTDL01000113.1"/>
</dbReference>
<comment type="cofactor">
    <cofactor evidence="1">
        <name>Mg(2+)</name>
        <dbReference type="ChEBI" id="CHEBI:18420"/>
    </cofactor>
</comment>
<evidence type="ECO:0000313" key="12">
    <source>
        <dbReference type="Proteomes" id="UP000030982"/>
    </source>
</evidence>
<dbReference type="GO" id="GO:0005886">
    <property type="term" value="C:plasma membrane"/>
    <property type="evidence" value="ECO:0007669"/>
    <property type="project" value="TreeGrafter"/>
</dbReference>
<dbReference type="InterPro" id="IPR016064">
    <property type="entry name" value="NAD/diacylglycerol_kinase_sf"/>
</dbReference>
<comment type="similarity">
    <text evidence="2">Belongs to the diacylglycerol/lipid kinase family.</text>
</comment>
<dbReference type="InterPro" id="IPR045540">
    <property type="entry name" value="YegS/DAGK_C"/>
</dbReference>
<evidence type="ECO:0000256" key="6">
    <source>
        <dbReference type="ARBA" id="ARBA00022840"/>
    </source>
</evidence>
<dbReference type="InterPro" id="IPR017438">
    <property type="entry name" value="ATP-NAD_kinase_N"/>
</dbReference>
<dbReference type="Gene3D" id="3.40.50.10330">
    <property type="entry name" value="Probable inorganic polyphosphate/atp-NAD kinase, domain 1"/>
    <property type="match status" value="1"/>
</dbReference>
<evidence type="ECO:0000259" key="10">
    <source>
        <dbReference type="PROSITE" id="PS50146"/>
    </source>
</evidence>
<evidence type="ECO:0000256" key="5">
    <source>
        <dbReference type="ARBA" id="ARBA00022777"/>
    </source>
</evidence>
<dbReference type="Proteomes" id="UP000030982">
    <property type="component" value="Unassembled WGS sequence"/>
</dbReference>
<keyword evidence="9" id="KW-0812">Transmembrane</keyword>
<keyword evidence="3" id="KW-0808">Transferase</keyword>
<evidence type="ECO:0000256" key="9">
    <source>
        <dbReference type="SAM" id="Phobius"/>
    </source>
</evidence>
<keyword evidence="7" id="KW-0594">Phospholipid biosynthesis</keyword>
<name>A0A0B2AHP0_9MICC</name>
<keyword evidence="9" id="KW-1133">Transmembrane helix</keyword>
<dbReference type="STRING" id="1338436.LK10_11460"/>
<gene>
    <name evidence="11" type="ORF">LK10_11460</name>
</gene>
<dbReference type="EMBL" id="JTDL01000113">
    <property type="protein sequence ID" value="KHL02778.1"/>
    <property type="molecule type" value="Genomic_DNA"/>
</dbReference>
<reference evidence="11 12" key="1">
    <citation type="submission" date="2014-09" db="EMBL/GenBank/DDBJ databases">
        <title>Genome sequence of Sinomonas sp. MUSC 117.</title>
        <authorList>
            <person name="Lee L.-H."/>
        </authorList>
    </citation>
    <scope>NUCLEOTIDE SEQUENCE [LARGE SCALE GENOMIC DNA]</scope>
    <source>
        <strain evidence="11 12">MUSC 117</strain>
    </source>
</reference>
<dbReference type="Pfam" id="PF19279">
    <property type="entry name" value="YegS_C"/>
    <property type="match status" value="1"/>
</dbReference>
<dbReference type="InterPro" id="IPR001206">
    <property type="entry name" value="Diacylglycerol_kinase_cat_dom"/>
</dbReference>
<protein>
    <submittedName>
        <fullName evidence="11">Diacylglycerol kinase</fullName>
    </submittedName>
</protein>
<evidence type="ECO:0000256" key="8">
    <source>
        <dbReference type="ARBA" id="ARBA00023264"/>
    </source>
</evidence>
<organism evidence="11 12">
    <name type="scientific">Sinomonas humi</name>
    <dbReference type="NCBI Taxonomy" id="1338436"/>
    <lineage>
        <taxon>Bacteria</taxon>
        <taxon>Bacillati</taxon>
        <taxon>Actinomycetota</taxon>
        <taxon>Actinomycetes</taxon>
        <taxon>Micrococcales</taxon>
        <taxon>Micrococcaceae</taxon>
        <taxon>Sinomonas</taxon>
    </lineage>
</organism>
<evidence type="ECO:0000256" key="7">
    <source>
        <dbReference type="ARBA" id="ARBA00023209"/>
    </source>
</evidence>
<dbReference type="GO" id="GO:0016301">
    <property type="term" value="F:kinase activity"/>
    <property type="evidence" value="ECO:0007669"/>
    <property type="project" value="UniProtKB-KW"/>
</dbReference>
<dbReference type="PROSITE" id="PS50146">
    <property type="entry name" value="DAGK"/>
    <property type="match status" value="1"/>
</dbReference>
<keyword evidence="4" id="KW-0547">Nucleotide-binding</keyword>
<evidence type="ECO:0000256" key="4">
    <source>
        <dbReference type="ARBA" id="ARBA00022741"/>
    </source>
</evidence>
<comment type="caution">
    <text evidence="11">The sequence shown here is derived from an EMBL/GenBank/DDBJ whole genome shotgun (WGS) entry which is preliminary data.</text>
</comment>
<dbReference type="AlphaFoldDB" id="A0A0B2AHP0"/>
<feature type="transmembrane region" description="Helical" evidence="9">
    <location>
        <begin position="6"/>
        <end position="24"/>
    </location>
</feature>
<keyword evidence="12" id="KW-1185">Reference proteome</keyword>
<keyword evidence="5 11" id="KW-0418">Kinase</keyword>
<keyword evidence="7" id="KW-0443">Lipid metabolism</keyword>
<dbReference type="SMART" id="SM00046">
    <property type="entry name" value="DAGKc"/>
    <property type="match status" value="1"/>
</dbReference>
<dbReference type="Gene3D" id="2.60.200.40">
    <property type="match status" value="1"/>
</dbReference>
<dbReference type="InterPro" id="IPR050187">
    <property type="entry name" value="Lipid_Phosphate_FormReg"/>
</dbReference>
<evidence type="ECO:0000256" key="1">
    <source>
        <dbReference type="ARBA" id="ARBA00001946"/>
    </source>
</evidence>
<sequence length="350" mass="37941">MRNWIIAGAVTTAGAVAVTSWWGVRRLREQHSRSAVGEPAQAPPPGHQQVAVILNPTKARAAEAEMLIEAACRGAGWPRPLVFETTAEDPGHSMTQRALEAGADVVIPCGGDGTVRVVAEALAGSDVALGLVPLGTGNLLARNIDLDITRISQCVHTALFGRQRRIDTATMSLEDRTTGRKSTHTFLVIAGMGMDAEILSDTNEDLKRAVGWIAYTEAGIRHMPGRRRKRVEISLNDGDFQTRRVRSVLFANCSKLPGGVDFIPEAYIDDGVLDIVVMSPRSLIGWVAMYIKILFQHNHPLPVMSFYGAQKVRLRSAEPLETQADGDPTGPATDIEVEVHPLSLLVRVTH</sequence>
<keyword evidence="7" id="KW-0444">Lipid biosynthesis</keyword>
<evidence type="ECO:0000256" key="3">
    <source>
        <dbReference type="ARBA" id="ARBA00022679"/>
    </source>
</evidence>
<dbReference type="GO" id="GO:0005524">
    <property type="term" value="F:ATP binding"/>
    <property type="evidence" value="ECO:0007669"/>
    <property type="project" value="UniProtKB-KW"/>
</dbReference>
<dbReference type="PANTHER" id="PTHR12358:SF106">
    <property type="entry name" value="LIPID KINASE YEGS"/>
    <property type="match status" value="1"/>
</dbReference>